<keyword evidence="3" id="KW-1185">Reference proteome</keyword>
<dbReference type="AlphaFoldDB" id="A0A345ZAV6"/>
<dbReference type="InterPro" id="IPR013486">
    <property type="entry name" value="SpoIID/LytB"/>
</dbReference>
<feature type="domain" description="Sporulation stage II protein D amidase enhancer LytB N-terminal" evidence="1">
    <location>
        <begin position="262"/>
        <end position="350"/>
    </location>
</feature>
<organism evidence="2 3">
    <name type="scientific">Candidatus Chromulinivorax destructor</name>
    <dbReference type="NCBI Taxonomy" id="2066483"/>
    <lineage>
        <taxon>Bacteria</taxon>
        <taxon>Candidatus Babelota</taxon>
        <taxon>Candidatus Babeliae</taxon>
        <taxon>Candidatus Babeliales</taxon>
        <taxon>Candidatus Chromulinivoraceae</taxon>
        <taxon>Candidatus Chromulinivorax</taxon>
    </lineage>
</organism>
<accession>A0A345ZAV6</accession>
<dbReference type="InterPro" id="IPR013693">
    <property type="entry name" value="SpoIID/LytB_N"/>
</dbReference>
<dbReference type="KEGG" id="cdes:C0J27_01515"/>
<evidence type="ECO:0000313" key="2">
    <source>
        <dbReference type="EMBL" id="AXK60423.1"/>
    </source>
</evidence>
<evidence type="ECO:0000259" key="1">
    <source>
        <dbReference type="Pfam" id="PF08486"/>
    </source>
</evidence>
<dbReference type="RefSeq" id="WP_115585438.1">
    <property type="nucleotide sequence ID" value="NZ_CP025544.1"/>
</dbReference>
<dbReference type="Pfam" id="PF08486">
    <property type="entry name" value="SpoIID"/>
    <property type="match status" value="1"/>
</dbReference>
<dbReference type="EMBL" id="CP025544">
    <property type="protein sequence ID" value="AXK60423.1"/>
    <property type="molecule type" value="Genomic_DNA"/>
</dbReference>
<dbReference type="NCBIfam" id="TIGR02669">
    <property type="entry name" value="SpoIID_LytB"/>
    <property type="match status" value="1"/>
</dbReference>
<dbReference type="OrthoDB" id="9794671at2"/>
<dbReference type="Proteomes" id="UP000254834">
    <property type="component" value="Chromosome"/>
</dbReference>
<name>A0A345ZAV6_9BACT</name>
<reference evidence="2 3" key="1">
    <citation type="submission" date="2017-12" db="EMBL/GenBank/DDBJ databases">
        <title>Chromulinavorax destructans is a abundant pathogen of dominant heterotrophic picoflagllates.</title>
        <authorList>
            <person name="Deeg C.M."/>
            <person name="Zimmer M."/>
            <person name="Suttle C.A."/>
        </authorList>
    </citation>
    <scope>NUCLEOTIDE SEQUENCE [LARGE SCALE GENOMIC DNA]</scope>
    <source>
        <strain evidence="2 3">SeV1</strain>
    </source>
</reference>
<evidence type="ECO:0000313" key="3">
    <source>
        <dbReference type="Proteomes" id="UP000254834"/>
    </source>
</evidence>
<proteinExistence type="predicted"/>
<dbReference type="GO" id="GO:0030435">
    <property type="term" value="P:sporulation resulting in formation of a cellular spore"/>
    <property type="evidence" value="ECO:0007669"/>
    <property type="project" value="InterPro"/>
</dbReference>
<sequence length="526" mass="60750">MKLLFNICLLVGISSSITAFDVRVLLQRYSLRDQNKHDIKISSPHGVMVSGIDKPFTGSVSIVCTADSIVINDTVITDEWIQISPTLSSHHQKKIDQFIVQWLKTNQDSCHEQMERLNKLYEKLVIDRHFRDYAPFYDVMQQCINNCLTSFIESVEYPAVSYESLVDSSREQLKEQLKELLTSAIAEQKISKQFMKQLQTSEKIRTDFFVKILDEVLAEFLKKYLLQLPHKIIYQAIKEDASCLTFNKNKYVGNFYLIRQGNDILLINSLDIDDYLLSVVFSEGWPGWPMEVNKALVVASRTYLVEKVLQANKCKRPYHIVNTIKHQTYKGHHKFTKLKQAVDETRNVFVAHDGEPIVAMFDSCCGGVIPAKIEGFDTKKHPYLARTKPCTYCKKSWIYSWKKELSKLEITEVLRKDHPDLHEIKDIKVIDRDPAGLVKEVMVIAPNKKIVISGKKMYSLFSSIKSFCYTIKKKGRGYIFQGKGYGHHMGLCQWGSLGMVEDNWNYKAILEFYYPGTHFMQLSLSR</sequence>
<protein>
    <recommendedName>
        <fullName evidence="1">Sporulation stage II protein D amidase enhancer LytB N-terminal domain-containing protein</fullName>
    </recommendedName>
</protein>
<gene>
    <name evidence="2" type="ORF">C0J27_01515</name>
</gene>